<keyword evidence="2" id="KW-1185">Reference proteome</keyword>
<evidence type="ECO:0000313" key="1">
    <source>
        <dbReference type="EMBL" id="KTD86140.1"/>
    </source>
</evidence>
<dbReference type="RefSeq" id="WP_060624045.1">
    <property type="nucleotide sequence ID" value="NZ_LCZJ02000023.1"/>
</dbReference>
<organism evidence="1 2">
    <name type="scientific">Paenibacillus etheri</name>
    <dbReference type="NCBI Taxonomy" id="1306852"/>
    <lineage>
        <taxon>Bacteria</taxon>
        <taxon>Bacillati</taxon>
        <taxon>Bacillota</taxon>
        <taxon>Bacilli</taxon>
        <taxon>Bacillales</taxon>
        <taxon>Paenibacillaceae</taxon>
        <taxon>Paenibacillus</taxon>
    </lineage>
</organism>
<dbReference type="OrthoDB" id="361945at2"/>
<dbReference type="EMBL" id="LCZJ02000023">
    <property type="protein sequence ID" value="KTD86140.1"/>
    <property type="molecule type" value="Genomic_DNA"/>
</dbReference>
<protein>
    <submittedName>
        <fullName evidence="1">Uncharacterized protein</fullName>
    </submittedName>
</protein>
<reference evidence="1 2" key="1">
    <citation type="journal article" date="2015" name="Int. Biodeterior. Biodegradation">
        <title>Physiological and genetic screening methods for the isolation of methyl tert-butyl ether-degrading bacteria for bioremediation purposes.</title>
        <authorList>
            <person name="Guisado I.M."/>
            <person name="Purswani J."/>
            <person name="Gonzalez Lopez J."/>
            <person name="Pozo C."/>
        </authorList>
    </citation>
    <scope>NUCLEOTIDE SEQUENCE [LARGE SCALE GENOMIC DNA]</scope>
    <source>
        <strain evidence="1 2">SH7</strain>
    </source>
</reference>
<gene>
    <name evidence="1" type="ORF">UQ64_16905</name>
</gene>
<sequence length="209" mass="23627">MNVLDILPEPVNLKKLLKILSSLNIILCPEEWLRYHSFDSEFDKNVSLASIDNGSGDDLFIIFAPQGTILKGFDHESEVSPYARDEHEVWPGIYEEVPTSLLSFLEDESIVKDDVTFCFWRENNDLTWQKGKVEIPAGAEDGSDFLLGTIFRTAEEFVEFAEGYFELTLPLEVVVQVYEGAAITKEMIKALNPDGDVEKILQELEGLDC</sequence>
<dbReference type="Proteomes" id="UP000054709">
    <property type="component" value="Unassembled WGS sequence"/>
</dbReference>
<proteinExistence type="predicted"/>
<evidence type="ECO:0000313" key="2">
    <source>
        <dbReference type="Proteomes" id="UP000054709"/>
    </source>
</evidence>
<name>A0A0W1AXT0_9BACL</name>
<dbReference type="AlphaFoldDB" id="A0A0W1AXT0"/>
<accession>A0A0W1AXT0</accession>
<comment type="caution">
    <text evidence="1">The sequence shown here is derived from an EMBL/GenBank/DDBJ whole genome shotgun (WGS) entry which is preliminary data.</text>
</comment>